<dbReference type="PANTHER" id="PTHR21694">
    <property type="entry name" value="COILED-COIL DOMAIN-CONTAINING PROTEIN 63"/>
    <property type="match status" value="1"/>
</dbReference>
<reference evidence="4" key="2">
    <citation type="submission" date="2025-09" db="UniProtKB">
        <authorList>
            <consortium name="Ensembl"/>
        </authorList>
    </citation>
    <scope>IDENTIFICATION</scope>
</reference>
<evidence type="ECO:0000256" key="2">
    <source>
        <dbReference type="SAM" id="Coils"/>
    </source>
</evidence>
<dbReference type="Pfam" id="PF21773">
    <property type="entry name" value="ODAD1_CC"/>
    <property type="match status" value="1"/>
</dbReference>
<dbReference type="InterPro" id="IPR049258">
    <property type="entry name" value="ODAD1_CC"/>
</dbReference>
<sequence>MPTYDCSNALPWGSACWHEGAWPCWDFYGNPGTKQDGRAGTICSPPTYKLRERRAFGDDITTNALLLFIMLPSVTDTSCAKHANRCLEQGRMVQKEIQSLKQEHQEMSLLLSKISSLRNMIHDDRNCKELKCLLQTKDQYDCLIRDRKALVSELDNEILELQKKVERQNVITKKVKQANCSKWLQNQTQTLELHLNNVTVRFDTILTTNYKLQEEIENLRIQKATLDNFYSKLYKHLAQQKRKMDTAIEQATQAHKQRVEYLARITAMKERHRQNTARYNIELQERERIRDQENKLKTFVLAKYTDRSELEEQAKKKEALKAAQRRKRSQGESFESREVTYKRLLELAEDGNINQLVDGFIEKEGKNFAYFSYATELNSEMEKLQQRIKNLQNEITLFTTDQENAESSSLHVLKELEEELSQNTEKANDYEDRCKESSKVLGQLKSAIEVLFKENNCDATKIREQLGDKGQITDLNLMQYLGLVEKKTNELLLMESILLYMEADGSLTAQSFDNPLLGGTKLLHGMDRTHLCPPPPALLGAIDAADACEFEAPLDHAQLRELLLPKYQKEPGSAVRADKKGRNDIKA</sequence>
<dbReference type="AlphaFoldDB" id="A0A669PB00"/>
<dbReference type="Ensembl" id="ENSPCLT00000006814.1">
    <property type="protein sequence ID" value="ENSPCLP00000004894.1"/>
    <property type="gene ID" value="ENSPCLG00000004193.1"/>
</dbReference>
<feature type="coiled-coil region" evidence="2">
    <location>
        <begin position="144"/>
        <end position="171"/>
    </location>
</feature>
<protein>
    <submittedName>
        <fullName evidence="4">Coiled-coil domain containing 63</fullName>
    </submittedName>
</protein>
<evidence type="ECO:0000259" key="3">
    <source>
        <dbReference type="Pfam" id="PF21773"/>
    </source>
</evidence>
<reference evidence="4" key="1">
    <citation type="submission" date="2025-08" db="UniProtKB">
        <authorList>
            <consortium name="Ensembl"/>
        </authorList>
    </citation>
    <scope>IDENTIFICATION</scope>
</reference>
<proteinExistence type="predicted"/>
<organism evidence="4 5">
    <name type="scientific">Phasianus colchicus</name>
    <name type="common">Common pheasant</name>
    <dbReference type="NCBI Taxonomy" id="9054"/>
    <lineage>
        <taxon>Eukaryota</taxon>
        <taxon>Metazoa</taxon>
        <taxon>Chordata</taxon>
        <taxon>Craniata</taxon>
        <taxon>Vertebrata</taxon>
        <taxon>Euteleostomi</taxon>
        <taxon>Archelosauria</taxon>
        <taxon>Archosauria</taxon>
        <taxon>Dinosauria</taxon>
        <taxon>Saurischia</taxon>
        <taxon>Theropoda</taxon>
        <taxon>Coelurosauria</taxon>
        <taxon>Aves</taxon>
        <taxon>Neognathae</taxon>
        <taxon>Galloanserae</taxon>
        <taxon>Galliformes</taxon>
        <taxon>Phasianidae</taxon>
        <taxon>Phasianinae</taxon>
        <taxon>Phasianus</taxon>
    </lineage>
</organism>
<keyword evidence="5" id="KW-1185">Reference proteome</keyword>
<keyword evidence="1 2" id="KW-0175">Coiled coil</keyword>
<feature type="domain" description="ODAD1 central coiled coil region" evidence="3">
    <location>
        <begin position="185"/>
        <end position="468"/>
    </location>
</feature>
<feature type="coiled-coil region" evidence="2">
    <location>
        <begin position="374"/>
        <end position="433"/>
    </location>
</feature>
<evidence type="ECO:0000313" key="4">
    <source>
        <dbReference type="Ensembl" id="ENSPCLP00000004894.1"/>
    </source>
</evidence>
<dbReference type="GO" id="GO:0036158">
    <property type="term" value="P:outer dynein arm assembly"/>
    <property type="evidence" value="ECO:0007669"/>
    <property type="project" value="TreeGrafter"/>
</dbReference>
<evidence type="ECO:0000313" key="5">
    <source>
        <dbReference type="Proteomes" id="UP000472261"/>
    </source>
</evidence>
<dbReference type="GO" id="GO:0003341">
    <property type="term" value="P:cilium movement"/>
    <property type="evidence" value="ECO:0007669"/>
    <property type="project" value="TreeGrafter"/>
</dbReference>
<dbReference type="GO" id="GO:0005930">
    <property type="term" value="C:axoneme"/>
    <property type="evidence" value="ECO:0007669"/>
    <property type="project" value="TreeGrafter"/>
</dbReference>
<accession>A0A669PB00</accession>
<name>A0A669PB00_PHACC</name>
<evidence type="ECO:0000256" key="1">
    <source>
        <dbReference type="ARBA" id="ARBA00023054"/>
    </source>
</evidence>
<dbReference type="Proteomes" id="UP000472261">
    <property type="component" value="Unplaced"/>
</dbReference>
<dbReference type="PANTHER" id="PTHR21694:SF18">
    <property type="entry name" value="COILED-COIL DOMAIN-CONTAINING PROTEIN 63"/>
    <property type="match status" value="1"/>
</dbReference>
<dbReference type="OMA" id="MMHKKTQ"/>
<dbReference type="InterPro" id="IPR051876">
    <property type="entry name" value="ODA-DC/CCD"/>
</dbReference>